<organism evidence="2 3">
    <name type="scientific">Peribacillus psychrosaccharolyticus</name>
    <name type="common">Bacillus psychrosaccharolyticus</name>
    <dbReference type="NCBI Taxonomy" id="1407"/>
    <lineage>
        <taxon>Bacteria</taxon>
        <taxon>Bacillati</taxon>
        <taxon>Bacillota</taxon>
        <taxon>Bacilli</taxon>
        <taxon>Bacillales</taxon>
        <taxon>Bacillaceae</taxon>
        <taxon>Peribacillus</taxon>
    </lineage>
</organism>
<evidence type="ECO:0000313" key="3">
    <source>
        <dbReference type="Proteomes" id="UP000595254"/>
    </source>
</evidence>
<dbReference type="Gene3D" id="1.20.120.450">
    <property type="entry name" value="dinb family like domain"/>
    <property type="match status" value="1"/>
</dbReference>
<evidence type="ECO:0000259" key="1">
    <source>
        <dbReference type="Pfam" id="PF12867"/>
    </source>
</evidence>
<reference evidence="2 3" key="1">
    <citation type="submission" date="2021-01" db="EMBL/GenBank/DDBJ databases">
        <title>FDA dAtabase for Regulatory Grade micrObial Sequences (FDA-ARGOS): Supporting development and validation of Infectious Disease Dx tests.</title>
        <authorList>
            <person name="Nelson B."/>
            <person name="Plummer A."/>
            <person name="Tallon L."/>
            <person name="Sadzewicz L."/>
            <person name="Zhao X."/>
            <person name="Boylan J."/>
            <person name="Ott S."/>
            <person name="Bowen H."/>
            <person name="Vavikolanu K."/>
            <person name="Mehta A."/>
            <person name="Aluvathingal J."/>
            <person name="Nadendla S."/>
            <person name="Myers T."/>
            <person name="Yan Y."/>
            <person name="Sichtig H."/>
        </authorList>
    </citation>
    <scope>NUCLEOTIDE SEQUENCE [LARGE SCALE GENOMIC DNA]</scope>
    <source>
        <strain evidence="2 3">FDAARGOS_1161</strain>
    </source>
</reference>
<dbReference type="RefSeq" id="WP_040373179.1">
    <property type="nucleotide sequence ID" value="NZ_CP068053.1"/>
</dbReference>
<dbReference type="SUPFAM" id="SSF109854">
    <property type="entry name" value="DinB/YfiT-like putative metalloenzymes"/>
    <property type="match status" value="1"/>
</dbReference>
<dbReference type="Pfam" id="PF12867">
    <property type="entry name" value="DinB_2"/>
    <property type="match status" value="1"/>
</dbReference>
<dbReference type="AlphaFoldDB" id="A0A974S0Y1"/>
<dbReference type="Proteomes" id="UP000595254">
    <property type="component" value="Chromosome"/>
</dbReference>
<dbReference type="EMBL" id="CP068053">
    <property type="protein sequence ID" value="QQT00853.1"/>
    <property type="molecule type" value="Genomic_DNA"/>
</dbReference>
<dbReference type="InterPro" id="IPR034660">
    <property type="entry name" value="DinB/YfiT-like"/>
</dbReference>
<proteinExistence type="predicted"/>
<accession>A0A974S0Y1</accession>
<dbReference type="KEGG" id="ppsr:I6J18_02730"/>
<name>A0A974S0Y1_PERPY</name>
<feature type="domain" description="DinB-like" evidence="1">
    <location>
        <begin position="8"/>
        <end position="140"/>
    </location>
</feature>
<gene>
    <name evidence="2" type="ORF">I6J18_02730</name>
</gene>
<evidence type="ECO:0000313" key="2">
    <source>
        <dbReference type="EMBL" id="QQT00853.1"/>
    </source>
</evidence>
<sequence>MSYIKNQINVTRGNLLKEIDGLSPEFMDIQPIGFNNTIHWHLGHVLSASEKFLLDSTNNSSLPDNYGQLFGYGSKPSDWSEGVPSTETLKRQLQEQLDRLLAIPEEKYNDKVDTPFMGMETVADFISFVILHETNHIGQIHAMKLIIQASN</sequence>
<protein>
    <submittedName>
        <fullName evidence="2">DinB family protein</fullName>
    </submittedName>
</protein>
<dbReference type="InterPro" id="IPR024775">
    <property type="entry name" value="DinB-like"/>
</dbReference>
<keyword evidence="3" id="KW-1185">Reference proteome</keyword>